<organism evidence="7">
    <name type="scientific">Fibrocapsa japonica</name>
    <dbReference type="NCBI Taxonomy" id="94617"/>
    <lineage>
        <taxon>Eukaryota</taxon>
        <taxon>Sar</taxon>
        <taxon>Stramenopiles</taxon>
        <taxon>Ochrophyta</taxon>
        <taxon>Raphidophyceae</taxon>
        <taxon>Chattonellales</taxon>
        <taxon>Chattonellaceae</taxon>
        <taxon>Fibrocapsa</taxon>
    </lineage>
</organism>
<comment type="subcellular location">
    <subcellularLocation>
        <location evidence="1 6">Cytoplasm</location>
        <location evidence="1 6">Cytoskeleton</location>
    </subcellularLocation>
</comment>
<keyword evidence="5 6" id="KW-0206">Cytoskeleton</keyword>
<dbReference type="PANTHER" id="PTHR12391">
    <property type="entry name" value="ARP2/3 COMPLEX 21 KD SUBUNIT"/>
    <property type="match status" value="1"/>
</dbReference>
<dbReference type="InterPro" id="IPR007204">
    <property type="entry name" value="ARPC3"/>
</dbReference>
<gene>
    <name evidence="7" type="ORF">FJAP1339_LOCUS5160</name>
</gene>
<evidence type="ECO:0000256" key="5">
    <source>
        <dbReference type="ARBA" id="ARBA00023212"/>
    </source>
</evidence>
<dbReference type="PIRSF" id="PIRSF016315">
    <property type="entry name" value="ARP2/3_P21-Arc"/>
    <property type="match status" value="1"/>
</dbReference>
<comment type="similarity">
    <text evidence="2 6">Belongs to the ARPC3 family.</text>
</comment>
<evidence type="ECO:0000256" key="2">
    <source>
        <dbReference type="ARBA" id="ARBA00010856"/>
    </source>
</evidence>
<dbReference type="GO" id="GO:0034314">
    <property type="term" value="P:Arp2/3 complex-mediated actin nucleation"/>
    <property type="evidence" value="ECO:0007669"/>
    <property type="project" value="UniProtKB-UniRule"/>
</dbReference>
<reference evidence="7" key="1">
    <citation type="submission" date="2021-01" db="EMBL/GenBank/DDBJ databases">
        <authorList>
            <person name="Corre E."/>
            <person name="Pelletier E."/>
            <person name="Niang G."/>
            <person name="Scheremetjew M."/>
            <person name="Finn R."/>
            <person name="Kale V."/>
            <person name="Holt S."/>
            <person name="Cochrane G."/>
            <person name="Meng A."/>
            <person name="Brown T."/>
            <person name="Cohen L."/>
        </authorList>
    </citation>
    <scope>NUCLEOTIDE SEQUENCE</scope>
    <source>
        <strain evidence="7">CCMP1661</strain>
    </source>
</reference>
<dbReference type="GO" id="GO:0030833">
    <property type="term" value="P:regulation of actin filament polymerization"/>
    <property type="evidence" value="ECO:0007669"/>
    <property type="project" value="InterPro"/>
</dbReference>
<dbReference type="AlphaFoldDB" id="A0A7S2UXZ0"/>
<dbReference type="GO" id="GO:0003779">
    <property type="term" value="F:actin binding"/>
    <property type="evidence" value="ECO:0007669"/>
    <property type="project" value="UniProtKB-KW"/>
</dbReference>
<evidence type="ECO:0000256" key="6">
    <source>
        <dbReference type="PIRNR" id="PIRNR016315"/>
    </source>
</evidence>
<comment type="function">
    <text evidence="6">Functions as component of the Arp2/3 complex which is involved in regulation of actin polymerization and together with an activating nucleation-promoting factor (NPF) mediates the formation of branched actin networks.</text>
</comment>
<comment type="subunit">
    <text evidence="6">Component of the Arp2/3 complex.</text>
</comment>
<evidence type="ECO:0000256" key="4">
    <source>
        <dbReference type="ARBA" id="ARBA00023203"/>
    </source>
</evidence>
<evidence type="ECO:0000256" key="1">
    <source>
        <dbReference type="ARBA" id="ARBA00004245"/>
    </source>
</evidence>
<accession>A0A7S2UXZ0</accession>
<dbReference type="EMBL" id="HBHR01010754">
    <property type="protein sequence ID" value="CAD9862628.1"/>
    <property type="molecule type" value="Transcribed_RNA"/>
</dbReference>
<name>A0A7S2UXZ0_9STRA</name>
<evidence type="ECO:0000313" key="7">
    <source>
        <dbReference type="EMBL" id="CAD9862628.1"/>
    </source>
</evidence>
<dbReference type="Pfam" id="PF04062">
    <property type="entry name" value="P21-Arc"/>
    <property type="match status" value="1"/>
</dbReference>
<evidence type="ECO:0000256" key="3">
    <source>
        <dbReference type="ARBA" id="ARBA00022490"/>
    </source>
</evidence>
<dbReference type="InterPro" id="IPR036753">
    <property type="entry name" value="ARPC3_sf"/>
</dbReference>
<dbReference type="SUPFAM" id="SSF69060">
    <property type="entry name" value="Arp2/3 complex 21 kDa subunit ARPC3"/>
    <property type="match status" value="1"/>
</dbReference>
<dbReference type="Gene3D" id="1.10.1760.10">
    <property type="entry name" value="Actin-related protein 2/3 complex subunit 3"/>
    <property type="match status" value="1"/>
</dbReference>
<keyword evidence="3 6" id="KW-0963">Cytoplasm</keyword>
<keyword evidence="4 6" id="KW-0009">Actin-binding</keyword>
<proteinExistence type="inferred from homology"/>
<protein>
    <recommendedName>
        <fullName evidence="6">Actin-related protein 2/3 complex subunit 3</fullName>
    </recommendedName>
</protein>
<dbReference type="GO" id="GO:0005885">
    <property type="term" value="C:Arp2/3 protein complex"/>
    <property type="evidence" value="ECO:0007669"/>
    <property type="project" value="UniProtKB-UniRule"/>
</dbReference>
<sequence>MPAYHSKFISDNYEQLCSCAVMPIKTSVRGPAPSMPEGEDVDVIDECLSFYRANVLFYNFNPTSSADHTLVYLTLYTQLCLRTLDQASITTPDQASSALRELAYKTQVMPGHPNWPLGSWFQAPESDQQRDAFQLYFNQVREELGARLVGRVFADGSKSKWWLAFSKRKFLGKELR</sequence>